<accession>A0ABV2BC92</accession>
<keyword evidence="2" id="KW-1185">Reference proteome</keyword>
<dbReference type="RefSeq" id="WP_005722539.1">
    <property type="nucleotide sequence ID" value="NZ_CP083389.1"/>
</dbReference>
<protein>
    <submittedName>
        <fullName evidence="1">Uncharacterized protein</fullName>
    </submittedName>
</protein>
<dbReference type="EMBL" id="JBETVU010000012">
    <property type="protein sequence ID" value="MES5150838.1"/>
    <property type="molecule type" value="Genomic_DNA"/>
</dbReference>
<organism evidence="1 2">
    <name type="scientific">Lactobacillus crispatus</name>
    <dbReference type="NCBI Taxonomy" id="47770"/>
    <lineage>
        <taxon>Bacteria</taxon>
        <taxon>Bacillati</taxon>
        <taxon>Bacillota</taxon>
        <taxon>Bacilli</taxon>
        <taxon>Lactobacillales</taxon>
        <taxon>Lactobacillaceae</taxon>
        <taxon>Lactobacillus</taxon>
    </lineage>
</organism>
<evidence type="ECO:0000313" key="1">
    <source>
        <dbReference type="EMBL" id="MES5150838.1"/>
    </source>
</evidence>
<sequence>MTPLLDYETYEKLGGTAPEDKFAKLELDAEDLINPRTNFYYLSHSIDTDADKERVYLFRKALTLQINYSNDVGASTPYEMSDKDIKSVSVDGTTVTKGTTPINFVTDGVYNLATDYLFRAGLLYRGVPYD</sequence>
<evidence type="ECO:0000313" key="2">
    <source>
        <dbReference type="Proteomes" id="UP001434419"/>
    </source>
</evidence>
<name>A0ABV2BC92_9LACO</name>
<proteinExistence type="predicted"/>
<comment type="caution">
    <text evidence="1">The sequence shown here is derived from an EMBL/GenBank/DDBJ whole genome shotgun (WGS) entry which is preliminary data.</text>
</comment>
<dbReference type="Proteomes" id="UP001434419">
    <property type="component" value="Unassembled WGS sequence"/>
</dbReference>
<reference evidence="1" key="1">
    <citation type="submission" date="2024-06" db="EMBL/GenBank/DDBJ databases">
        <title>Vaginal Lactobacillus fatty acid response mechanisms reveal a metabolite-targeted strategy for bacterial vaginosis treatment.</title>
        <authorList>
            <person name="Zhu M."/>
            <person name="Blainey P.C."/>
            <person name="Bloom S.M."/>
            <person name="Kwon D.S."/>
        </authorList>
    </citation>
    <scope>NUCLEOTIDE SEQUENCE</scope>
    <source>
        <strain evidence="1">194_F1_1</strain>
    </source>
</reference>
<gene>
    <name evidence="1" type="ORF">ABVC42_13360</name>
</gene>